<dbReference type="GO" id="GO:0030684">
    <property type="term" value="C:preribosome"/>
    <property type="evidence" value="ECO:0007669"/>
    <property type="project" value="UniProtKB-ARBA"/>
</dbReference>
<evidence type="ECO:0000313" key="4">
    <source>
        <dbReference type="EMBL" id="WFD18047.1"/>
    </source>
</evidence>
<sequence length="349" mass="39241">MGDSEPTLLQNNGLALPSCATAASKLHGTSRSEDRIRAAQRLFHALGHSTRLEQRACVKDAPKRPRISILQSLRLQAQRRHSREAAEHPVRDNGEISFATNMQGTQHCVIATENSTFELVVTPPTPPMNEQEWEGGAPITGVRFSSHKMAQTVPPMPPSPQLQPPPFELAPGRAQQLAQRKQLQAKEAIAWMTLTESPTTRLRTQVTSASADRMRMLTQWNALMAEQVKFQGTQNPNKSKTDLLNQVEELRKELLQLRVQKVAGGASSKLARINTVRKNIARVLTVINLKQRANLRELYKGKKFQPLDLRAKKTRALRRKLAKHEAKATTERQHKKNVHFGTRRFVIKA</sequence>
<dbReference type="Gene3D" id="1.10.287.310">
    <property type="match status" value="1"/>
</dbReference>
<dbReference type="InterPro" id="IPR001854">
    <property type="entry name" value="Ribosomal_uL29"/>
</dbReference>
<evidence type="ECO:0000256" key="1">
    <source>
        <dbReference type="ARBA" id="ARBA00009254"/>
    </source>
</evidence>
<dbReference type="CDD" id="cd00427">
    <property type="entry name" value="Ribosomal_L29_HIP"/>
    <property type="match status" value="1"/>
</dbReference>
<evidence type="ECO:0000313" key="5">
    <source>
        <dbReference type="Proteomes" id="UP001220961"/>
    </source>
</evidence>
<evidence type="ECO:0000256" key="2">
    <source>
        <dbReference type="ARBA" id="ARBA00022980"/>
    </source>
</evidence>
<dbReference type="InterPro" id="IPR018254">
    <property type="entry name" value="Ribosomal_uL29_CS"/>
</dbReference>
<gene>
    <name evidence="4" type="primary">rpl35</name>
    <name evidence="4" type="ORF">MCAP1_000259</name>
</gene>
<dbReference type="PANTHER" id="PTHR45722">
    <property type="entry name" value="60S RIBOSOMAL PROTEIN L35"/>
    <property type="match status" value="1"/>
</dbReference>
<proteinExistence type="inferred from homology"/>
<dbReference type="Pfam" id="PF00831">
    <property type="entry name" value="Ribosomal_L29"/>
    <property type="match status" value="1"/>
</dbReference>
<dbReference type="SUPFAM" id="SSF46561">
    <property type="entry name" value="Ribosomal protein L29 (L29p)"/>
    <property type="match status" value="1"/>
</dbReference>
<dbReference type="GO" id="GO:0003735">
    <property type="term" value="F:structural constituent of ribosome"/>
    <property type="evidence" value="ECO:0007669"/>
    <property type="project" value="InterPro"/>
</dbReference>
<dbReference type="PANTHER" id="PTHR45722:SF2">
    <property type="entry name" value="LARGE RIBOSOMAL SUBUNIT PROTEIN UL29-RELATED"/>
    <property type="match status" value="1"/>
</dbReference>
<accession>A0AAF0E8H2</accession>
<reference evidence="4" key="1">
    <citation type="submission" date="2023-03" db="EMBL/GenBank/DDBJ databases">
        <title>Mating type loci evolution in Malassezia.</title>
        <authorList>
            <person name="Coelho M.A."/>
        </authorList>
    </citation>
    <scope>NUCLEOTIDE SEQUENCE</scope>
    <source>
        <strain evidence="4">CBS 10434</strain>
    </source>
</reference>
<dbReference type="EMBL" id="CP119908">
    <property type="protein sequence ID" value="WFD18047.1"/>
    <property type="molecule type" value="Genomic_DNA"/>
</dbReference>
<dbReference type="NCBIfam" id="TIGR00012">
    <property type="entry name" value="L29"/>
    <property type="match status" value="1"/>
</dbReference>
<evidence type="ECO:0000256" key="3">
    <source>
        <dbReference type="ARBA" id="ARBA00023274"/>
    </source>
</evidence>
<dbReference type="GO" id="GO:0006412">
    <property type="term" value="P:translation"/>
    <property type="evidence" value="ECO:0007669"/>
    <property type="project" value="InterPro"/>
</dbReference>
<keyword evidence="5" id="KW-1185">Reference proteome</keyword>
<organism evidence="4 5">
    <name type="scientific">Malassezia caprae</name>
    <dbReference type="NCBI Taxonomy" id="1381934"/>
    <lineage>
        <taxon>Eukaryota</taxon>
        <taxon>Fungi</taxon>
        <taxon>Dikarya</taxon>
        <taxon>Basidiomycota</taxon>
        <taxon>Ustilaginomycotina</taxon>
        <taxon>Malasseziomycetes</taxon>
        <taxon>Malasseziales</taxon>
        <taxon>Malasseziaceae</taxon>
        <taxon>Malassezia</taxon>
    </lineage>
</organism>
<dbReference type="HAMAP" id="MF_00374">
    <property type="entry name" value="Ribosomal_uL29"/>
    <property type="match status" value="1"/>
</dbReference>
<dbReference type="GO" id="GO:0022625">
    <property type="term" value="C:cytosolic large ribosomal subunit"/>
    <property type="evidence" value="ECO:0007669"/>
    <property type="project" value="InterPro"/>
</dbReference>
<dbReference type="GO" id="GO:0000463">
    <property type="term" value="P:maturation of LSU-rRNA from tricistronic rRNA transcript (SSU-rRNA, 5.8S rRNA, LSU-rRNA)"/>
    <property type="evidence" value="ECO:0007669"/>
    <property type="project" value="InterPro"/>
</dbReference>
<dbReference type="PROSITE" id="PS00579">
    <property type="entry name" value="RIBOSOMAL_L29"/>
    <property type="match status" value="1"/>
</dbReference>
<keyword evidence="2 4" id="KW-0689">Ribosomal protein</keyword>
<protein>
    <submittedName>
        <fullName evidence="4">60S ribosomal protein L35, L29</fullName>
    </submittedName>
</protein>
<dbReference type="InterPro" id="IPR036049">
    <property type="entry name" value="Ribosomal_uL29_sf"/>
</dbReference>
<dbReference type="InterPro" id="IPR045059">
    <property type="entry name" value="Ribosomal_uL29_euk"/>
</dbReference>
<dbReference type="Proteomes" id="UP001220961">
    <property type="component" value="Chromosome 1"/>
</dbReference>
<dbReference type="FunFam" id="1.10.287.310:FF:000002">
    <property type="entry name" value="60S ribosomal protein L35"/>
    <property type="match status" value="1"/>
</dbReference>
<keyword evidence="3" id="KW-0687">Ribonucleoprotein</keyword>
<dbReference type="Gene3D" id="6.10.250.3450">
    <property type="match status" value="1"/>
</dbReference>
<comment type="similarity">
    <text evidence="1">Belongs to the universal ribosomal protein uL29 family.</text>
</comment>
<dbReference type="AlphaFoldDB" id="A0AAF0E8H2"/>
<name>A0AAF0E8H2_9BASI</name>
<dbReference type="GO" id="GO:0003729">
    <property type="term" value="F:mRNA binding"/>
    <property type="evidence" value="ECO:0007669"/>
    <property type="project" value="TreeGrafter"/>
</dbReference>
<dbReference type="FunFam" id="6.10.250.3450:FF:000001">
    <property type="entry name" value="60S ribosomal protein L35"/>
    <property type="match status" value="1"/>
</dbReference>